<sequence length="471" mass="53006">MFELRNFILLLFCFVTFLVKGQSAENQYVESIERGVSGVKTIDWTRFEDKSKSSPQQIMAGKILLNANKYALTSWWKKRGFAGTPSGDYLDLKGTTEHKIRPVAAEAESMAASLRTGLYDSSITGVTTAEAEAKTIQMIRSLGHSHIANSKEGWGRKWQSALWAGYTGFAAWMMWDKLDEQTRFETMAMIYDECDWIMNDKGLLGIKTYQDLHGKIVSPGDTGAEENAWDSLILSVACAMMPENPNHSIWMNKMIFLNINALACPSDLKLKKKYNGKPLNEWLVGTNINEDGTVVNHHFIHPDYMTSPFEFNPIKFFWLAQKPAPSATKRNVDLVFNAFTKLNFHEGDSITGGVVKSPGGTIYKSGSGDIFYPLGTDWGEGRRMNFASFNSTVGAFSDDHGIRSKALEWELNHGQVVLDMQSRFEDGHTYLDKSEDSFASCEEWVADKAATVYIIETLKLLEKPKFTNKKF</sequence>
<gene>
    <name evidence="1" type="ORF">IFO69_14720</name>
</gene>
<protein>
    <submittedName>
        <fullName evidence="1">Uncharacterized protein</fullName>
    </submittedName>
</protein>
<comment type="caution">
    <text evidence="1">The sequence shown here is derived from an EMBL/GenBank/DDBJ whole genome shotgun (WGS) entry which is preliminary data.</text>
</comment>
<proteinExistence type="predicted"/>
<organism evidence="1 2">
    <name type="scientific">Echinicola arenosa</name>
    <dbReference type="NCBI Taxonomy" id="2774144"/>
    <lineage>
        <taxon>Bacteria</taxon>
        <taxon>Pseudomonadati</taxon>
        <taxon>Bacteroidota</taxon>
        <taxon>Cytophagia</taxon>
        <taxon>Cytophagales</taxon>
        <taxon>Cyclobacteriaceae</taxon>
        <taxon>Echinicola</taxon>
    </lineage>
</organism>
<accession>A0ABR9AQ62</accession>
<evidence type="ECO:0000313" key="1">
    <source>
        <dbReference type="EMBL" id="MBD8490008.1"/>
    </source>
</evidence>
<evidence type="ECO:0000313" key="2">
    <source>
        <dbReference type="Proteomes" id="UP000647133"/>
    </source>
</evidence>
<dbReference type="RefSeq" id="WP_192010894.1">
    <property type="nucleotide sequence ID" value="NZ_JACYTQ010000005.1"/>
</dbReference>
<name>A0ABR9AQ62_9BACT</name>
<dbReference type="EMBL" id="JACYTQ010000005">
    <property type="protein sequence ID" value="MBD8490008.1"/>
    <property type="molecule type" value="Genomic_DNA"/>
</dbReference>
<keyword evidence="2" id="KW-1185">Reference proteome</keyword>
<reference evidence="1 2" key="1">
    <citation type="submission" date="2020-09" db="EMBL/GenBank/DDBJ databases">
        <title>Echinicola sp. CAU 1574 isolated from sand of Sido Beach.</title>
        <authorList>
            <person name="Kim W."/>
        </authorList>
    </citation>
    <scope>NUCLEOTIDE SEQUENCE [LARGE SCALE GENOMIC DNA]</scope>
    <source>
        <strain evidence="1 2">CAU 1574</strain>
    </source>
</reference>
<dbReference type="Proteomes" id="UP000647133">
    <property type="component" value="Unassembled WGS sequence"/>
</dbReference>